<dbReference type="InterPro" id="IPR038765">
    <property type="entry name" value="Papain-like_cys_pep_sf"/>
</dbReference>
<keyword evidence="4" id="KW-1185">Reference proteome</keyword>
<gene>
    <name evidence="3" type="primary">ssaA2</name>
    <name evidence="3" type="ORF">G3RUM_00136</name>
</gene>
<feature type="domain" description="Peptidase C51" evidence="2">
    <location>
        <begin position="240"/>
        <end position="372"/>
    </location>
</feature>
<dbReference type="Pfam" id="PF05257">
    <property type="entry name" value="CHAP"/>
    <property type="match status" value="1"/>
</dbReference>
<dbReference type="Gene3D" id="3.90.1720.10">
    <property type="entry name" value="endopeptidase domain like (from Nostoc punctiforme)"/>
    <property type="match status" value="1"/>
</dbReference>
<keyword evidence="1" id="KW-0175">Coiled coil</keyword>
<feature type="coiled-coil region" evidence="1">
    <location>
        <begin position="66"/>
        <end position="107"/>
    </location>
</feature>
<dbReference type="SUPFAM" id="SSF54001">
    <property type="entry name" value="Cysteine proteinases"/>
    <property type="match status" value="1"/>
</dbReference>
<protein>
    <submittedName>
        <fullName evidence="3">Secretory antigen ssaA2</fullName>
    </submittedName>
</protein>
<dbReference type="PROSITE" id="PS50911">
    <property type="entry name" value="CHAP"/>
    <property type="match status" value="1"/>
</dbReference>
<reference evidence="3 4" key="2">
    <citation type="journal article" date="2020" name="Cell Rep.">
        <title>Acquisition and Adaptation of Ultra-small Parasitic Reduced Genome Bacteria to Mammalian Hosts.</title>
        <authorList>
            <person name="McLean J.S."/>
            <person name="Bor B."/>
            <person name="Kerns K.A."/>
            <person name="Liu Q."/>
            <person name="To T.T."/>
            <person name="Solden L."/>
            <person name="Hendrickson E.L."/>
            <person name="Wrighton K."/>
            <person name="Shi W."/>
            <person name="He X."/>
        </authorList>
    </citation>
    <scope>NUCLEOTIDE SEQUENCE [LARGE SCALE GENOMIC DNA]</scope>
    <source>
        <strain evidence="3 4">TM7_G3_2_Rum_HOT_351B</strain>
    </source>
</reference>
<evidence type="ECO:0000256" key="1">
    <source>
        <dbReference type="SAM" id="Coils"/>
    </source>
</evidence>
<dbReference type="EMBL" id="PRLM01000001">
    <property type="protein sequence ID" value="RYC75193.1"/>
    <property type="molecule type" value="Genomic_DNA"/>
</dbReference>
<feature type="coiled-coil region" evidence="1">
    <location>
        <begin position="147"/>
        <end position="219"/>
    </location>
</feature>
<accession>A0ABY0FMP4</accession>
<name>A0ABY0FMP4_9BACT</name>
<evidence type="ECO:0000259" key="2">
    <source>
        <dbReference type="PROSITE" id="PS50911"/>
    </source>
</evidence>
<dbReference type="Gene3D" id="6.10.250.3150">
    <property type="match status" value="1"/>
</dbReference>
<dbReference type="InterPro" id="IPR007921">
    <property type="entry name" value="CHAP_dom"/>
</dbReference>
<evidence type="ECO:0000313" key="4">
    <source>
        <dbReference type="Proteomes" id="UP001191019"/>
    </source>
</evidence>
<reference evidence="3 4" key="1">
    <citation type="journal article" date="2018" name="bioRxiv">
        <title>Evidence of independent acquisition and adaption of ultra-small bacteria to human hosts across the highly diverse yet reduced genomes of the phylum Saccharibacteria.</title>
        <authorList>
            <person name="McLean J.S."/>
            <person name="Bor B."/>
            <person name="To T.T."/>
            <person name="Liu Q."/>
            <person name="Kearns K.A."/>
            <person name="Solden L.M."/>
            <person name="Wrighton K.C."/>
            <person name="He X."/>
            <person name="Shi W."/>
        </authorList>
    </citation>
    <scope>NUCLEOTIDE SEQUENCE [LARGE SCALE GENOMIC DNA]</scope>
    <source>
        <strain evidence="3 4">TM7_G3_2_Rum_HOT_351B</strain>
    </source>
</reference>
<dbReference type="Proteomes" id="UP001191019">
    <property type="component" value="Unassembled WGS sequence"/>
</dbReference>
<organism evidence="3 4">
    <name type="scientific">Candidatus Nanosyncoccus alces</name>
    <dbReference type="NCBI Taxonomy" id="2171997"/>
    <lineage>
        <taxon>Bacteria</taxon>
        <taxon>Candidatus Saccharimonadota</taxon>
        <taxon>Candidatus Nanosyncoccalia</taxon>
        <taxon>Candidatus Nanosyncoccales</taxon>
        <taxon>Candidatus Nanosyncoccaceae</taxon>
        <taxon>Candidatus Nanosyncoccus</taxon>
    </lineage>
</organism>
<evidence type="ECO:0000313" key="3">
    <source>
        <dbReference type="EMBL" id="RYC75193.1"/>
    </source>
</evidence>
<sequence>MVLVAVPFATTIINNVEVNGISRACQNSAACREAVEKEQEANKRAAAAANSADLFQMKVNELSVEIASRESEIVQTEVEIKELKKQIYETQQRLEEEQEALAELLINMHFDSDSEPIQILAGSSSISDLAEKAAREEVVKQQISVSAAAVRDAKQQLEQDKAEVEELLASQQAAKDALVAKRGEQQNLVEKYQNDAEAYTEVAKAAQEAQRAAEKAEQEAHPELYRGSAYTGANTYPWQGDCPDKQDYYGTVWDGYYIGGYVCECVSYAGWKAYEAYGVVLAWGNAYSWDDRARAAGYTVDHNPAAGTIGQVDGGAYGHVFWVESVNGDGSINVTEYNNAYATYLYSGHSHYGDFGSRTISAGEVGRYNYIHL</sequence>
<proteinExistence type="predicted"/>
<comment type="caution">
    <text evidence="3">The sequence shown here is derived from an EMBL/GenBank/DDBJ whole genome shotgun (WGS) entry which is preliminary data.</text>
</comment>